<reference evidence="1 2" key="1">
    <citation type="submission" date="2019-03" db="EMBL/GenBank/DDBJ databases">
        <title>Genomic Encyclopedia of Archaeal and Bacterial Type Strains, Phase II (KMG-II): from individual species to whole genera.</title>
        <authorList>
            <person name="Goeker M."/>
        </authorList>
    </citation>
    <scope>NUCLEOTIDE SEQUENCE [LARGE SCALE GENOMIC DNA]</scope>
    <source>
        <strain evidence="1 2">DSM 15388</strain>
    </source>
</reference>
<evidence type="ECO:0000313" key="1">
    <source>
        <dbReference type="EMBL" id="TCS39773.1"/>
    </source>
</evidence>
<dbReference type="Proteomes" id="UP000295793">
    <property type="component" value="Unassembled WGS sequence"/>
</dbReference>
<protein>
    <submittedName>
        <fullName evidence="1">Uncharacterized protein</fullName>
    </submittedName>
</protein>
<keyword evidence="2" id="KW-1185">Reference proteome</keyword>
<accession>A0A4R3I3Y6</accession>
<proteinExistence type="predicted"/>
<dbReference type="AlphaFoldDB" id="A0A4R3I3Y6"/>
<organism evidence="1 2">
    <name type="scientific">Reinekea marinisedimentorum</name>
    <dbReference type="NCBI Taxonomy" id="230495"/>
    <lineage>
        <taxon>Bacteria</taxon>
        <taxon>Pseudomonadati</taxon>
        <taxon>Pseudomonadota</taxon>
        <taxon>Gammaproteobacteria</taxon>
        <taxon>Oceanospirillales</taxon>
        <taxon>Saccharospirillaceae</taxon>
        <taxon>Reinekea</taxon>
    </lineage>
</organism>
<dbReference type="EMBL" id="SLZR01000012">
    <property type="protein sequence ID" value="TCS39773.1"/>
    <property type="molecule type" value="Genomic_DNA"/>
</dbReference>
<gene>
    <name evidence="1" type="ORF">BCF53_11258</name>
</gene>
<name>A0A4R3I3Y6_9GAMM</name>
<comment type="caution">
    <text evidence="1">The sequence shown here is derived from an EMBL/GenBank/DDBJ whole genome shotgun (WGS) entry which is preliminary data.</text>
</comment>
<sequence length="145" mass="16046">MKSVPTTYQKIRVFTVGSFTNRTTPLKHLSKPGVNSRGPEMTTQLTRRANMLLDNTSDKFAVTYKNGAFELMHELKLSGILKDRNPKDMHGYVDIEQCWHVENSFNAPTNPLTSSPVVLNDVTNRTASSPSATSICAGNKFCGHS</sequence>
<evidence type="ECO:0000313" key="2">
    <source>
        <dbReference type="Proteomes" id="UP000295793"/>
    </source>
</evidence>